<evidence type="ECO:0000256" key="4">
    <source>
        <dbReference type="ARBA" id="ARBA00023204"/>
    </source>
</evidence>
<evidence type="ECO:0000256" key="3">
    <source>
        <dbReference type="ARBA" id="ARBA00022801"/>
    </source>
</evidence>
<dbReference type="SUPFAM" id="SSF52141">
    <property type="entry name" value="Uracil-DNA glycosylase-like"/>
    <property type="match status" value="1"/>
</dbReference>
<gene>
    <name evidence="9" type="ORF">D915_002571</name>
</gene>
<dbReference type="SMART" id="SM00987">
    <property type="entry name" value="UreE_C"/>
    <property type="match status" value="1"/>
</dbReference>
<dbReference type="HAMAP" id="MF_00148">
    <property type="entry name" value="UDG"/>
    <property type="match status" value="1"/>
</dbReference>
<evidence type="ECO:0000259" key="8">
    <source>
        <dbReference type="SMART" id="SM00986"/>
    </source>
</evidence>
<comment type="similarity">
    <text evidence="1 5 7">Belongs to the uracil-DNA glycosylase (UDG) superfamily. UNG family.</text>
</comment>
<organism evidence="9 10">
    <name type="scientific">Fasciola hepatica</name>
    <name type="common">Liver fluke</name>
    <dbReference type="NCBI Taxonomy" id="6192"/>
    <lineage>
        <taxon>Eukaryota</taxon>
        <taxon>Metazoa</taxon>
        <taxon>Spiralia</taxon>
        <taxon>Lophotrochozoa</taxon>
        <taxon>Platyhelminthes</taxon>
        <taxon>Trematoda</taxon>
        <taxon>Digenea</taxon>
        <taxon>Plagiorchiida</taxon>
        <taxon>Echinostomata</taxon>
        <taxon>Echinostomatoidea</taxon>
        <taxon>Fasciolidae</taxon>
        <taxon>Fasciola</taxon>
    </lineage>
</organism>
<keyword evidence="5" id="KW-0539">Nucleus</keyword>
<dbReference type="InterPro" id="IPR002043">
    <property type="entry name" value="UDG_fam1"/>
</dbReference>
<protein>
    <recommendedName>
        <fullName evidence="5 7">Uracil-DNA glycosylase</fullName>
        <shortName evidence="5">UDG</shortName>
        <ecNumber evidence="5 7">3.2.2.27</ecNumber>
    </recommendedName>
</protein>
<dbReference type="NCBIfam" id="NF003588">
    <property type="entry name" value="PRK05254.1-1"/>
    <property type="match status" value="1"/>
</dbReference>
<evidence type="ECO:0000313" key="9">
    <source>
        <dbReference type="EMBL" id="THD26575.1"/>
    </source>
</evidence>
<feature type="active site" description="Proton acceptor" evidence="5 6">
    <location>
        <position position="56"/>
    </location>
</feature>
<accession>A0A4E0RHC7</accession>
<sequence>MRCLMVGCKNTVIPFIVVLISLHLLTTTNSHPRFKVFSWSRFCSPSDVRVVILGQDPYHGPKQAHGLAFSVQRPVPPPPSLLNMFKEIKSSIPDLDSSKWPPNHGDLTGWARQGVLLLNAVLTVRASMANSHKDKGWELLTDEVVRYLSHNRSHLVFMLWGANAQARGAKIDRQRHLVLESPHPSPLSASRGFFGCGHFARTNEYLQTHGQTPINWAKLD</sequence>
<dbReference type="InterPro" id="IPR036895">
    <property type="entry name" value="Uracil-DNA_glycosylase-like_sf"/>
</dbReference>
<proteinExistence type="inferred from homology"/>
<evidence type="ECO:0000256" key="6">
    <source>
        <dbReference type="PROSITE-ProRule" id="PRU10072"/>
    </source>
</evidence>
<dbReference type="PROSITE" id="PS00130">
    <property type="entry name" value="U_DNA_GLYCOSYLASE"/>
    <property type="match status" value="1"/>
</dbReference>
<dbReference type="EC" id="3.2.2.27" evidence="5 7"/>
<dbReference type="Pfam" id="PF03167">
    <property type="entry name" value="UDG"/>
    <property type="match status" value="1"/>
</dbReference>
<keyword evidence="10" id="KW-1185">Reference proteome</keyword>
<dbReference type="NCBIfam" id="TIGR00628">
    <property type="entry name" value="ung"/>
    <property type="match status" value="1"/>
</dbReference>
<dbReference type="GO" id="GO:0005634">
    <property type="term" value="C:nucleus"/>
    <property type="evidence" value="ECO:0007669"/>
    <property type="project" value="UniProtKB-SubCell"/>
</dbReference>
<dbReference type="Proteomes" id="UP000230066">
    <property type="component" value="Unassembled WGS sequence"/>
</dbReference>
<dbReference type="CDD" id="cd10027">
    <property type="entry name" value="UDG-F1-like"/>
    <property type="match status" value="1"/>
</dbReference>
<dbReference type="NCBIfam" id="NF003589">
    <property type="entry name" value="PRK05254.1-2"/>
    <property type="match status" value="1"/>
</dbReference>
<dbReference type="AlphaFoldDB" id="A0A4E0RHC7"/>
<comment type="catalytic activity">
    <reaction evidence="5 7">
        <text>Hydrolyzes single-stranded DNA or mismatched double-stranded DNA and polynucleotides, releasing free uracil.</text>
        <dbReference type="EC" id="3.2.2.27"/>
    </reaction>
</comment>
<dbReference type="InterPro" id="IPR018085">
    <property type="entry name" value="Ura-DNA_Glyclase_AS"/>
</dbReference>
<dbReference type="GO" id="GO:0004844">
    <property type="term" value="F:uracil DNA N-glycosylase activity"/>
    <property type="evidence" value="ECO:0007669"/>
    <property type="project" value="UniProtKB-UniRule"/>
</dbReference>
<reference evidence="9" key="1">
    <citation type="submission" date="2019-03" db="EMBL/GenBank/DDBJ databases">
        <title>Improved annotation for the trematode Fasciola hepatica.</title>
        <authorList>
            <person name="Choi Y.-J."/>
            <person name="Martin J."/>
            <person name="Mitreva M."/>
        </authorList>
    </citation>
    <scope>NUCLEOTIDE SEQUENCE [LARGE SCALE GENOMIC DNA]</scope>
</reference>
<feature type="domain" description="Uracil-DNA glycosylase-like" evidence="8">
    <location>
        <begin position="41"/>
        <end position="206"/>
    </location>
</feature>
<comment type="caution">
    <text evidence="9">The sequence shown here is derived from an EMBL/GenBank/DDBJ whole genome shotgun (WGS) entry which is preliminary data.</text>
</comment>
<keyword evidence="5" id="KW-0496">Mitochondrion</keyword>
<dbReference type="NCBIfam" id="NF003592">
    <property type="entry name" value="PRK05254.1-5"/>
    <property type="match status" value="1"/>
</dbReference>
<comment type="function">
    <text evidence="5 7">Excises uracil residues from the DNA which can arise as a result of misincorporation of dUMP residues by DNA polymerase or due to deamination of cytosine.</text>
</comment>
<dbReference type="Gene3D" id="3.40.470.10">
    <property type="entry name" value="Uracil-DNA glycosylase-like domain"/>
    <property type="match status" value="1"/>
</dbReference>
<dbReference type="PANTHER" id="PTHR11264:SF0">
    <property type="entry name" value="URACIL-DNA GLYCOSYLASE"/>
    <property type="match status" value="1"/>
</dbReference>
<dbReference type="InterPro" id="IPR005122">
    <property type="entry name" value="Uracil-DNA_glycosylase-like"/>
</dbReference>
<keyword evidence="4 5" id="KW-0234">DNA repair</keyword>
<keyword evidence="3 5" id="KW-0378">Hydrolase</keyword>
<dbReference type="GO" id="GO:0005739">
    <property type="term" value="C:mitochondrion"/>
    <property type="evidence" value="ECO:0007669"/>
    <property type="project" value="UniProtKB-SubCell"/>
</dbReference>
<dbReference type="EMBL" id="JXXN02000693">
    <property type="protein sequence ID" value="THD26575.1"/>
    <property type="molecule type" value="Genomic_DNA"/>
</dbReference>
<evidence type="ECO:0000256" key="2">
    <source>
        <dbReference type="ARBA" id="ARBA00022763"/>
    </source>
</evidence>
<evidence type="ECO:0000256" key="1">
    <source>
        <dbReference type="ARBA" id="ARBA00008184"/>
    </source>
</evidence>
<dbReference type="PANTHER" id="PTHR11264">
    <property type="entry name" value="URACIL-DNA GLYCOSYLASE"/>
    <property type="match status" value="1"/>
</dbReference>
<evidence type="ECO:0000256" key="5">
    <source>
        <dbReference type="HAMAP-Rule" id="MF_03166"/>
    </source>
</evidence>
<dbReference type="SMART" id="SM00986">
    <property type="entry name" value="UDG"/>
    <property type="match status" value="1"/>
</dbReference>
<dbReference type="NCBIfam" id="NF003591">
    <property type="entry name" value="PRK05254.1-4"/>
    <property type="match status" value="1"/>
</dbReference>
<comment type="subcellular location">
    <subcellularLocation>
        <location evidence="5">Mitochondrion</location>
    </subcellularLocation>
    <subcellularLocation>
        <location evidence="5">Nucleus</location>
    </subcellularLocation>
</comment>
<keyword evidence="2 5" id="KW-0227">DNA damage</keyword>
<name>A0A4E0RHC7_FASHE</name>
<evidence type="ECO:0000256" key="7">
    <source>
        <dbReference type="RuleBase" id="RU003780"/>
    </source>
</evidence>
<dbReference type="GO" id="GO:0097510">
    <property type="term" value="P:base-excision repair, AP site formation via deaminated base removal"/>
    <property type="evidence" value="ECO:0007669"/>
    <property type="project" value="TreeGrafter"/>
</dbReference>
<evidence type="ECO:0000313" key="10">
    <source>
        <dbReference type="Proteomes" id="UP000230066"/>
    </source>
</evidence>